<protein>
    <recommendedName>
        <fullName evidence="2">ARB-07466-like C-terminal domain-containing protein</fullName>
    </recommendedName>
</protein>
<evidence type="ECO:0000313" key="3">
    <source>
        <dbReference type="EMBL" id="MFC6870275.1"/>
    </source>
</evidence>
<organism evidence="3 4">
    <name type="scientific">Haloechinothrix salitolerans</name>
    <dbReference type="NCBI Taxonomy" id="926830"/>
    <lineage>
        <taxon>Bacteria</taxon>
        <taxon>Bacillati</taxon>
        <taxon>Actinomycetota</taxon>
        <taxon>Actinomycetes</taxon>
        <taxon>Pseudonocardiales</taxon>
        <taxon>Pseudonocardiaceae</taxon>
        <taxon>Haloechinothrix</taxon>
    </lineage>
</organism>
<evidence type="ECO:0000313" key="4">
    <source>
        <dbReference type="Proteomes" id="UP001596337"/>
    </source>
</evidence>
<feature type="region of interest" description="Disordered" evidence="1">
    <location>
        <begin position="39"/>
        <end position="105"/>
    </location>
</feature>
<feature type="compositionally biased region" description="Low complexity" evidence="1">
    <location>
        <begin position="46"/>
        <end position="74"/>
    </location>
</feature>
<reference evidence="4" key="1">
    <citation type="journal article" date="2019" name="Int. J. Syst. Evol. Microbiol.">
        <title>The Global Catalogue of Microorganisms (GCM) 10K type strain sequencing project: providing services to taxonomists for standard genome sequencing and annotation.</title>
        <authorList>
            <consortium name="The Broad Institute Genomics Platform"/>
            <consortium name="The Broad Institute Genome Sequencing Center for Infectious Disease"/>
            <person name="Wu L."/>
            <person name="Ma J."/>
        </authorList>
    </citation>
    <scope>NUCLEOTIDE SEQUENCE [LARGE SCALE GENOMIC DNA]</scope>
    <source>
        <strain evidence="4">KCTC 32255</strain>
    </source>
</reference>
<evidence type="ECO:0000259" key="2">
    <source>
        <dbReference type="Pfam" id="PF26571"/>
    </source>
</evidence>
<evidence type="ECO:0000256" key="1">
    <source>
        <dbReference type="SAM" id="MobiDB-lite"/>
    </source>
</evidence>
<name>A0ABW2C6Z6_9PSEU</name>
<dbReference type="Proteomes" id="UP001596337">
    <property type="component" value="Unassembled WGS sequence"/>
</dbReference>
<feature type="compositionally biased region" description="Low complexity" evidence="1">
    <location>
        <begin position="84"/>
        <end position="99"/>
    </location>
</feature>
<dbReference type="EMBL" id="JBHSXX010000001">
    <property type="protein sequence ID" value="MFC6870275.1"/>
    <property type="molecule type" value="Genomic_DNA"/>
</dbReference>
<sequence length="216" mass="23077">MKPLVIGTIATALLGATFWLVSSLGTGAEDPAITAATFHGPSIALPTPTTTTSTTPSTRATTTTKRRTSPSSTPMPQAQPKPTPTRTHPPTTRPKPSTSCSATLDGTQRHVARVGHHLLGRFDVDSVIGRAERSGTSDHPDGLALDFMVSTSTGDALADYVIDNQARFGVTYVIWRQRYNDGGGWSYMTDRGNTTANHYDHVHVSFRPGVDVDVTC</sequence>
<dbReference type="InterPro" id="IPR058593">
    <property type="entry name" value="ARB_07466-like_C"/>
</dbReference>
<dbReference type="RefSeq" id="WP_390183651.1">
    <property type="nucleotide sequence ID" value="NZ_JBHMBO010000040.1"/>
</dbReference>
<accession>A0ABW2C6Z6</accession>
<proteinExistence type="predicted"/>
<comment type="caution">
    <text evidence="3">The sequence shown here is derived from an EMBL/GenBank/DDBJ whole genome shotgun (WGS) entry which is preliminary data.</text>
</comment>
<dbReference type="Pfam" id="PF26571">
    <property type="entry name" value="VldE"/>
    <property type="match status" value="1"/>
</dbReference>
<gene>
    <name evidence="3" type="ORF">ACFQGD_24355</name>
</gene>
<keyword evidence="4" id="KW-1185">Reference proteome</keyword>
<feature type="domain" description="ARB-07466-like C-terminal" evidence="2">
    <location>
        <begin position="105"/>
        <end position="199"/>
    </location>
</feature>